<dbReference type="InterPro" id="IPR032675">
    <property type="entry name" value="LRR_dom_sf"/>
</dbReference>
<feature type="coiled-coil region" evidence="5">
    <location>
        <begin position="261"/>
        <end position="298"/>
    </location>
</feature>
<comment type="subcellular location">
    <subcellularLocation>
        <location evidence="1">Cytoplasm</location>
        <location evidence="1">Cytoskeleton</location>
        <location evidence="1">Microtubule organizing center</location>
        <location evidence="1">Centrosome</location>
    </subcellularLocation>
</comment>
<name>A0AB34JPD1_PRYPA</name>
<evidence type="ECO:0000256" key="2">
    <source>
        <dbReference type="ARBA" id="ARBA00022490"/>
    </source>
</evidence>
<feature type="coiled-coil region" evidence="5">
    <location>
        <begin position="484"/>
        <end position="511"/>
    </location>
</feature>
<evidence type="ECO:0000256" key="5">
    <source>
        <dbReference type="SAM" id="Coils"/>
    </source>
</evidence>
<keyword evidence="2" id="KW-0963">Cytoplasm</keyword>
<evidence type="ECO:0000256" key="4">
    <source>
        <dbReference type="ARBA" id="ARBA00023212"/>
    </source>
</evidence>
<dbReference type="Proteomes" id="UP001515480">
    <property type="component" value="Unassembled WGS sequence"/>
</dbReference>
<evidence type="ECO:0000256" key="1">
    <source>
        <dbReference type="ARBA" id="ARBA00004300"/>
    </source>
</evidence>
<evidence type="ECO:0000313" key="7">
    <source>
        <dbReference type="EMBL" id="KAL1523421.1"/>
    </source>
</evidence>
<keyword evidence="4" id="KW-0206">Cytoskeleton</keyword>
<evidence type="ECO:0000256" key="3">
    <source>
        <dbReference type="ARBA" id="ARBA00023054"/>
    </source>
</evidence>
<dbReference type="PANTHER" id="PTHR23170">
    <property type="entry name" value="NY-REN-58 ANTIGEN"/>
    <property type="match status" value="1"/>
</dbReference>
<keyword evidence="8" id="KW-1185">Reference proteome</keyword>
<feature type="coiled-coil region" evidence="5">
    <location>
        <begin position="342"/>
        <end position="455"/>
    </location>
</feature>
<dbReference type="SMART" id="SM00368">
    <property type="entry name" value="LRR_RI"/>
    <property type="match status" value="6"/>
</dbReference>
<reference evidence="7 8" key="1">
    <citation type="journal article" date="2024" name="Science">
        <title>Giant polyketide synthase enzymes in the biosynthesis of giant marine polyether toxins.</title>
        <authorList>
            <person name="Fallon T.R."/>
            <person name="Shende V.V."/>
            <person name="Wierzbicki I.H."/>
            <person name="Pendleton A.L."/>
            <person name="Watervoot N.F."/>
            <person name="Auber R.P."/>
            <person name="Gonzalez D.J."/>
            <person name="Wisecaver J.H."/>
            <person name="Moore B.S."/>
        </authorList>
    </citation>
    <scope>NUCLEOTIDE SEQUENCE [LARGE SCALE GENOMIC DNA]</scope>
    <source>
        <strain evidence="7 8">12B1</strain>
    </source>
</reference>
<dbReference type="GO" id="GO:0005813">
    <property type="term" value="C:centrosome"/>
    <property type="evidence" value="ECO:0007669"/>
    <property type="project" value="UniProtKB-SubCell"/>
</dbReference>
<evidence type="ECO:0000256" key="6">
    <source>
        <dbReference type="SAM" id="MobiDB-lite"/>
    </source>
</evidence>
<feature type="region of interest" description="Disordered" evidence="6">
    <location>
        <begin position="198"/>
        <end position="218"/>
    </location>
</feature>
<accession>A0AB34JPD1</accession>
<dbReference type="Pfam" id="PF13516">
    <property type="entry name" value="LRR_6"/>
    <property type="match status" value="3"/>
</dbReference>
<comment type="caution">
    <text evidence="7">The sequence shown here is derived from an EMBL/GenBank/DDBJ whole genome shotgun (WGS) entry which is preliminary data.</text>
</comment>
<organism evidence="7 8">
    <name type="scientific">Prymnesium parvum</name>
    <name type="common">Toxic golden alga</name>
    <dbReference type="NCBI Taxonomy" id="97485"/>
    <lineage>
        <taxon>Eukaryota</taxon>
        <taxon>Haptista</taxon>
        <taxon>Haptophyta</taxon>
        <taxon>Prymnesiophyceae</taxon>
        <taxon>Prymnesiales</taxon>
        <taxon>Prymnesiaceae</taxon>
        <taxon>Prymnesium</taxon>
    </lineage>
</organism>
<protein>
    <submittedName>
        <fullName evidence="7">Uncharacterized protein</fullName>
    </submittedName>
</protein>
<keyword evidence="3 5" id="KW-0175">Coiled coil</keyword>
<dbReference type="PANTHER" id="PTHR23170:SF3">
    <property type="entry name" value="LEUCINE-RICH REPEAT-CONTAINING PROTEIN 45"/>
    <property type="match status" value="1"/>
</dbReference>
<dbReference type="EMBL" id="JBGBPQ010000006">
    <property type="protein sequence ID" value="KAL1523421.1"/>
    <property type="molecule type" value="Genomic_DNA"/>
</dbReference>
<gene>
    <name evidence="7" type="ORF">AB1Y20_018361</name>
</gene>
<dbReference type="InterPro" id="IPR001611">
    <property type="entry name" value="Leu-rich_rpt"/>
</dbReference>
<feature type="coiled-coil region" evidence="5">
    <location>
        <begin position="549"/>
        <end position="622"/>
    </location>
</feature>
<evidence type="ECO:0000313" key="8">
    <source>
        <dbReference type="Proteomes" id="UP001515480"/>
    </source>
</evidence>
<dbReference type="Gene3D" id="3.80.10.10">
    <property type="entry name" value="Ribonuclease Inhibitor"/>
    <property type="match status" value="2"/>
</dbReference>
<dbReference type="AlphaFoldDB" id="A0AB34JPD1"/>
<dbReference type="SUPFAM" id="SSF52047">
    <property type="entry name" value="RNI-like"/>
    <property type="match status" value="1"/>
</dbReference>
<dbReference type="InterPro" id="IPR052116">
    <property type="entry name" value="Centro_Cilium_Assembly"/>
</dbReference>
<sequence length="720" mass="78474">MAPASPPAPSSAPPREPLRLSIPDSSALSFSDACLGDDGVRELCASLHTRAHVRSLDLRGNHLHAEGVAALAQLLLTGPSRIDSISLEWNSIGTSDAGARALATALAATSSLTHLDLRNNKLGPTCCAPLADALVHNHSLLTLDFRWNSAGPTGGHALAEGLERNSTLLRLPLQGNRVAEETLRRIEGLLARNGALVLPSGGENEEPNAPGGGAAHEKSGALLRSAVRTRTLEGAISAQQAEFAHKVHNLRSRLDAAELAVTAERARADSIQAQLEAAEEAASEARQAEVLAQQEEAAAKEQAGVEVKLAQQEAANATHRELAAKAALELMRENLAARDRRIEAELRAIADREERAQQAEARAAETASELAALNARLLEERRAHTAEQARLQDRISEQTRLRTDAEHEVAQAQQAQAVAVAVAQKKQADMYEAMVEKLKAEAAHKEQQAERATVAVRVLWRRKGGVGVLQCSTALLSAQLEAHKESVARAIATAEDKARQAVDEVAQLRLRMQAELDARDLAAEAAKEELMRIHREDLKKQHATEAERWQQQEAKLTACREEKSALENQLAKAEASFEHCQRENLHFRESLQEERRTIDALKEQLDQAKQAAQKQHMEHLEETAAARKTHEELQARASAESTRLAGLVRDLQREVQSERNRWETALQAGHMGTAPLLTKCVSCPHSNFHTRLLASAQSLQQKVNAEFQSTISNVSYSTEQ</sequence>
<proteinExistence type="predicted"/>